<feature type="transmembrane region" description="Helical" evidence="2">
    <location>
        <begin position="217"/>
        <end position="234"/>
    </location>
</feature>
<protein>
    <submittedName>
        <fullName evidence="3">Uncharacterized protein</fullName>
    </submittedName>
</protein>
<evidence type="ECO:0000313" key="4">
    <source>
        <dbReference type="Proteomes" id="UP000652761"/>
    </source>
</evidence>
<feature type="transmembrane region" description="Helical" evidence="2">
    <location>
        <begin position="279"/>
        <end position="302"/>
    </location>
</feature>
<dbReference type="Proteomes" id="UP000652761">
    <property type="component" value="Unassembled WGS sequence"/>
</dbReference>
<feature type="transmembrane region" description="Helical" evidence="2">
    <location>
        <begin position="240"/>
        <end position="258"/>
    </location>
</feature>
<dbReference type="Pfam" id="PF25105">
    <property type="entry name" value="DUF7813"/>
    <property type="match status" value="1"/>
</dbReference>
<reference evidence="3" key="1">
    <citation type="submission" date="2017-07" db="EMBL/GenBank/DDBJ databases">
        <title>Taro Niue Genome Assembly and Annotation.</title>
        <authorList>
            <person name="Atibalentja N."/>
            <person name="Keating K."/>
            <person name="Fields C.J."/>
        </authorList>
    </citation>
    <scope>NUCLEOTIDE SEQUENCE</scope>
    <source>
        <strain evidence="3">Niue_2</strain>
        <tissue evidence="3">Leaf</tissue>
    </source>
</reference>
<gene>
    <name evidence="3" type="ORF">Taro_032169</name>
</gene>
<keyword evidence="2" id="KW-0472">Membrane</keyword>
<feature type="compositionally biased region" description="Basic and acidic residues" evidence="1">
    <location>
        <begin position="78"/>
        <end position="88"/>
    </location>
</feature>
<keyword evidence="4" id="KW-1185">Reference proteome</keyword>
<dbReference type="OrthoDB" id="1295726at2759"/>
<evidence type="ECO:0000256" key="2">
    <source>
        <dbReference type="SAM" id="Phobius"/>
    </source>
</evidence>
<evidence type="ECO:0000313" key="3">
    <source>
        <dbReference type="EMBL" id="MQL99450.1"/>
    </source>
</evidence>
<organism evidence="3 4">
    <name type="scientific">Colocasia esculenta</name>
    <name type="common">Wild taro</name>
    <name type="synonym">Arum esculentum</name>
    <dbReference type="NCBI Taxonomy" id="4460"/>
    <lineage>
        <taxon>Eukaryota</taxon>
        <taxon>Viridiplantae</taxon>
        <taxon>Streptophyta</taxon>
        <taxon>Embryophyta</taxon>
        <taxon>Tracheophyta</taxon>
        <taxon>Spermatophyta</taxon>
        <taxon>Magnoliopsida</taxon>
        <taxon>Liliopsida</taxon>
        <taxon>Araceae</taxon>
        <taxon>Aroideae</taxon>
        <taxon>Colocasieae</taxon>
        <taxon>Colocasia</taxon>
    </lineage>
</organism>
<feature type="region of interest" description="Disordered" evidence="1">
    <location>
        <begin position="72"/>
        <end position="103"/>
    </location>
</feature>
<proteinExistence type="predicted"/>
<keyword evidence="2" id="KW-0812">Transmembrane</keyword>
<feature type="transmembrane region" description="Helical" evidence="2">
    <location>
        <begin position="341"/>
        <end position="367"/>
    </location>
</feature>
<sequence length="469" mass="52256">MRGVRAPIAGGAGVIRRSSDAFCSAVPVLLSVSLLLLCYRSAVHIAASRVSFVLDSDPDVLSLLSRLSSAPVGAAGHGHPERRGDRPHHGAGPSRRARGRPPFLHLTRAGTLDDDFFSEADHVDGDHPLRRHEDRAFNSTIVVSHSRLLRLIGGRGESPRHPAAGGIRVKVPPTSPVLFVFTENGGGGDGERGDRAAGADMEIRIFGQGFHLNRRDALALAYLMTLFSVVYFFATVGFLSFYSCAIGVVFVAVVDYLLGRQRPFLKKINAGCRLGTRRVMGFVFLWWVVRDALAQFLCILLFSDVSNQHSVLKLFVRVKLMPFLLTASPLTQWSPGDESGLWWFLLLWAVLDRIVALVFVFSNWIAVADFNRRRRGPEVLWEGLRLVLTMMDRALFLRHVEMMICWNSGRWVLSAIGGPVFAAIVQSVAEVYFMVIWLMCYFDMRCKEGELEGRRFGRRNLEDCINDLG</sequence>
<feature type="transmembrane region" description="Helical" evidence="2">
    <location>
        <begin position="420"/>
        <end position="442"/>
    </location>
</feature>
<dbReference type="PANTHER" id="PTHR36353:SF1">
    <property type="entry name" value="TRANSMEMBRANE PROTEIN"/>
    <property type="match status" value="1"/>
</dbReference>
<dbReference type="EMBL" id="NMUH01002353">
    <property type="protein sequence ID" value="MQL99450.1"/>
    <property type="molecule type" value="Genomic_DNA"/>
</dbReference>
<dbReference type="PANTHER" id="PTHR36353">
    <property type="entry name" value="TRANSMEMBRANE PROTEIN"/>
    <property type="match status" value="1"/>
</dbReference>
<keyword evidence="2" id="KW-1133">Transmembrane helix</keyword>
<dbReference type="AlphaFoldDB" id="A0A843W152"/>
<accession>A0A843W152</accession>
<name>A0A843W152_COLES</name>
<dbReference type="InterPro" id="IPR056715">
    <property type="entry name" value="DUF7813"/>
</dbReference>
<evidence type="ECO:0000256" key="1">
    <source>
        <dbReference type="SAM" id="MobiDB-lite"/>
    </source>
</evidence>
<comment type="caution">
    <text evidence="3">The sequence shown here is derived from an EMBL/GenBank/DDBJ whole genome shotgun (WGS) entry which is preliminary data.</text>
</comment>